<dbReference type="InterPro" id="IPR015834">
    <property type="entry name" value="UCP016642"/>
</dbReference>
<feature type="chain" id="PRO_5043314059" description="Biotin-protein ligase N-terminal domain-containing protein" evidence="1">
    <location>
        <begin position="31"/>
        <end position="255"/>
    </location>
</feature>
<dbReference type="KEGG" id="lem:LEN_2495"/>
<protein>
    <recommendedName>
        <fullName evidence="2">Biotin-protein ligase N-terminal domain-containing protein</fullName>
    </recommendedName>
</protein>
<dbReference type="PIRSF" id="PIRSF016642">
    <property type="entry name" value="UCP016642"/>
    <property type="match status" value="1"/>
</dbReference>
<dbReference type="AlphaFoldDB" id="A0AAU9AIM2"/>
<accession>A0AAU9AIM2</accession>
<dbReference type="Pfam" id="PF09825">
    <property type="entry name" value="BPL_N"/>
    <property type="match status" value="1"/>
</dbReference>
<proteinExistence type="predicted"/>
<feature type="signal peptide" evidence="1">
    <location>
        <begin position="1"/>
        <end position="30"/>
    </location>
</feature>
<dbReference type="RefSeq" id="WP_096378325.1">
    <property type="nucleotide sequence ID" value="NZ_AP014940.1"/>
</dbReference>
<gene>
    <name evidence="3" type="ORF">LEN_2495</name>
</gene>
<evidence type="ECO:0000313" key="4">
    <source>
        <dbReference type="Proteomes" id="UP000218824"/>
    </source>
</evidence>
<reference evidence="3 4" key="1">
    <citation type="journal article" date="2017" name="DNA Res.">
        <title>Complete genome sequence and expression profile of the commercial lytic enzyme producer Lysobacter enzymogenes M497-1.</title>
        <authorList>
            <person name="Takami H."/>
            <person name="Toyoda A."/>
            <person name="Uchiyama I."/>
            <person name="Itoh T."/>
            <person name="Takaki Y."/>
            <person name="Arai W."/>
            <person name="Nishi S."/>
            <person name="Kawai M."/>
            <person name="Shinya K."/>
            <person name="Ikeda H."/>
        </authorList>
    </citation>
    <scope>NUCLEOTIDE SEQUENCE [LARGE SCALE GENOMIC DNA]</scope>
    <source>
        <strain evidence="3 4">M497-1</strain>
    </source>
</reference>
<sequence length="255" mass="27444">MYTANRLSKSVALKLVALALLSALARPSLAEPRTDAIRVAVYRGPAACENCPETLKAAIERLSSRYRVDFVGPGERIDINAETLSRYDVYAQPGGGQDIPGALASFGDGRIDAIHDYVAHGGRYLGICMGAYLASASGLGLIPHELDSEVGRRDFPVTTIDSAVVAVRWKGKEETVFYQDGPYLLRSADDRGFAIIATYANNDIAAARYTLGRGLVVLSGPHPEADESWFEEAGLPADHMPGDHLLRSLLAGLER</sequence>
<evidence type="ECO:0000313" key="3">
    <source>
        <dbReference type="EMBL" id="BAV97982.1"/>
    </source>
</evidence>
<dbReference type="Gene3D" id="3.40.50.880">
    <property type="match status" value="1"/>
</dbReference>
<evidence type="ECO:0000256" key="1">
    <source>
        <dbReference type="SAM" id="SignalP"/>
    </source>
</evidence>
<dbReference type="InterPro" id="IPR019197">
    <property type="entry name" value="Biotin-prot_ligase_N"/>
</dbReference>
<organism evidence="3 4">
    <name type="scientific">Lysobacter enzymogenes</name>
    <dbReference type="NCBI Taxonomy" id="69"/>
    <lineage>
        <taxon>Bacteria</taxon>
        <taxon>Pseudomonadati</taxon>
        <taxon>Pseudomonadota</taxon>
        <taxon>Gammaproteobacteria</taxon>
        <taxon>Lysobacterales</taxon>
        <taxon>Lysobacteraceae</taxon>
        <taxon>Lysobacter</taxon>
    </lineage>
</organism>
<evidence type="ECO:0000259" key="2">
    <source>
        <dbReference type="Pfam" id="PF09825"/>
    </source>
</evidence>
<dbReference type="EMBL" id="AP014940">
    <property type="protein sequence ID" value="BAV97982.1"/>
    <property type="molecule type" value="Genomic_DNA"/>
</dbReference>
<name>A0AAU9AIM2_LYSEN</name>
<keyword evidence="1" id="KW-0732">Signal</keyword>
<dbReference type="Proteomes" id="UP000218824">
    <property type="component" value="Chromosome"/>
</dbReference>
<feature type="domain" description="Biotin-protein ligase N-terminal" evidence="2">
    <location>
        <begin position="38"/>
        <end position="136"/>
    </location>
</feature>
<dbReference type="SUPFAM" id="SSF52317">
    <property type="entry name" value="Class I glutamine amidotransferase-like"/>
    <property type="match status" value="1"/>
</dbReference>
<dbReference type="GeneID" id="83064344"/>
<dbReference type="InterPro" id="IPR029062">
    <property type="entry name" value="Class_I_gatase-like"/>
</dbReference>